<evidence type="ECO:0000256" key="1">
    <source>
        <dbReference type="SAM" id="MobiDB-lite"/>
    </source>
</evidence>
<sequence>WTRSAASTGCATTPSIPQPLGGCGTSRSICSPPHARRRRPSVAATLEVGGCEDERRRTSGLTREEYRPRRRVLG</sequence>
<feature type="non-terminal residue" evidence="2">
    <location>
        <position position="1"/>
    </location>
</feature>
<protein>
    <submittedName>
        <fullName evidence="2">Uncharacterized protein</fullName>
    </submittedName>
</protein>
<dbReference type="AlphaFoldDB" id="A0A6J4QU65"/>
<reference evidence="2" key="1">
    <citation type="submission" date="2020-02" db="EMBL/GenBank/DDBJ databases">
        <authorList>
            <person name="Meier V. D."/>
        </authorList>
    </citation>
    <scope>NUCLEOTIDE SEQUENCE</scope>
    <source>
        <strain evidence="2">AVDCRST_MAG02</strain>
    </source>
</reference>
<feature type="non-terminal residue" evidence="2">
    <location>
        <position position="74"/>
    </location>
</feature>
<name>A0A6J4QU65_9ACTN</name>
<feature type="compositionally biased region" description="Basic and acidic residues" evidence="1">
    <location>
        <begin position="52"/>
        <end position="67"/>
    </location>
</feature>
<feature type="compositionally biased region" description="Polar residues" evidence="1">
    <location>
        <begin position="1"/>
        <end position="15"/>
    </location>
</feature>
<organism evidence="2">
    <name type="scientific">uncultured Rubrobacteraceae bacterium</name>
    <dbReference type="NCBI Taxonomy" id="349277"/>
    <lineage>
        <taxon>Bacteria</taxon>
        <taxon>Bacillati</taxon>
        <taxon>Actinomycetota</taxon>
        <taxon>Rubrobacteria</taxon>
        <taxon>Rubrobacterales</taxon>
        <taxon>Rubrobacteraceae</taxon>
        <taxon>environmental samples</taxon>
    </lineage>
</organism>
<feature type="region of interest" description="Disordered" evidence="1">
    <location>
        <begin position="1"/>
        <end position="74"/>
    </location>
</feature>
<accession>A0A6J4QU65</accession>
<gene>
    <name evidence="2" type="ORF">AVDCRST_MAG02-1487</name>
</gene>
<dbReference type="EMBL" id="CADCVH010000047">
    <property type="protein sequence ID" value="CAA9455097.1"/>
    <property type="molecule type" value="Genomic_DNA"/>
</dbReference>
<evidence type="ECO:0000313" key="2">
    <source>
        <dbReference type="EMBL" id="CAA9455097.1"/>
    </source>
</evidence>
<proteinExistence type="predicted"/>